<evidence type="ECO:0000313" key="2">
    <source>
        <dbReference type="Proteomes" id="UP000186607"/>
    </source>
</evidence>
<reference evidence="1 2" key="1">
    <citation type="submission" date="2017-01" db="EMBL/GenBank/DDBJ databases">
        <title>Genome Analysis of Deinococcus marmoris KOPRI26562.</title>
        <authorList>
            <person name="Kim J.H."/>
            <person name="Oh H.-M."/>
        </authorList>
    </citation>
    <scope>NUCLEOTIDE SEQUENCE [LARGE SCALE GENOMIC DNA]</scope>
    <source>
        <strain evidence="1 2">KOPRI26562</strain>
    </source>
</reference>
<dbReference type="Proteomes" id="UP000186607">
    <property type="component" value="Unassembled WGS sequence"/>
</dbReference>
<keyword evidence="2" id="KW-1185">Reference proteome</keyword>
<dbReference type="AlphaFoldDB" id="A0A1U7P395"/>
<name>A0A1U7P395_9DEIO</name>
<proteinExistence type="predicted"/>
<sequence length="43" mass="4867">MAFNVIAPRTRRAFCEGHPDALDAMETWYHLLSRSGVTNTDSE</sequence>
<dbReference type="RefSeq" id="WP_303046711.1">
    <property type="nucleotide sequence ID" value="NZ_MSTI01000027.1"/>
</dbReference>
<gene>
    <name evidence="1" type="ORF">BOO71_0002260</name>
</gene>
<organism evidence="1 2">
    <name type="scientific">Deinococcus marmoris</name>
    <dbReference type="NCBI Taxonomy" id="249408"/>
    <lineage>
        <taxon>Bacteria</taxon>
        <taxon>Thermotogati</taxon>
        <taxon>Deinococcota</taxon>
        <taxon>Deinococci</taxon>
        <taxon>Deinococcales</taxon>
        <taxon>Deinococcaceae</taxon>
        <taxon>Deinococcus</taxon>
    </lineage>
</organism>
<evidence type="ECO:0000313" key="1">
    <source>
        <dbReference type="EMBL" id="OLV19629.1"/>
    </source>
</evidence>
<comment type="caution">
    <text evidence="1">The sequence shown here is derived from an EMBL/GenBank/DDBJ whole genome shotgun (WGS) entry which is preliminary data.</text>
</comment>
<protein>
    <submittedName>
        <fullName evidence="1">Uncharacterized protein</fullName>
    </submittedName>
</protein>
<dbReference type="EMBL" id="MSTI01000027">
    <property type="protein sequence ID" value="OLV19629.1"/>
    <property type="molecule type" value="Genomic_DNA"/>
</dbReference>
<accession>A0A1U7P395</accession>